<accession>A0A8T9B2H8</accession>
<comment type="similarity">
    <text evidence="3">Belongs to the ustYa family.</text>
</comment>
<feature type="transmembrane region" description="Helical" evidence="4">
    <location>
        <begin position="46"/>
        <end position="65"/>
    </location>
</feature>
<evidence type="ECO:0000313" key="6">
    <source>
        <dbReference type="Proteomes" id="UP000469559"/>
    </source>
</evidence>
<dbReference type="Proteomes" id="UP000469559">
    <property type="component" value="Unassembled WGS sequence"/>
</dbReference>
<keyword evidence="6" id="KW-1185">Reference proteome</keyword>
<comment type="pathway">
    <text evidence="1">Mycotoxin biosynthesis.</text>
</comment>
<sequence length="189" mass="21332">MFLFTKTRNGISPDYQKLEDVETREPSPSDTETFYQTSRRRDYRTAFYGLSIAYLLTIIIGLSLWKLESNTDSSAAGHKIINTGKGFVQVDGHHYCISMFHQLHCIATLKTAFEAGNLDNEHLGHCFDYLRQGVMCAGDMTLEPVLRLGTDGDEVQVVDGWGVEHRCRSFESMVGFAEGHRYLNSTGIH</sequence>
<evidence type="ECO:0000256" key="4">
    <source>
        <dbReference type="SAM" id="Phobius"/>
    </source>
</evidence>
<keyword evidence="4" id="KW-0472">Membrane</keyword>
<dbReference type="AlphaFoldDB" id="A0A8T9B2H8"/>
<dbReference type="Pfam" id="PF11807">
    <property type="entry name" value="UstYa"/>
    <property type="match status" value="1"/>
</dbReference>
<dbReference type="InterPro" id="IPR021765">
    <property type="entry name" value="UstYa-like"/>
</dbReference>
<evidence type="ECO:0000313" key="5">
    <source>
        <dbReference type="EMBL" id="TVY13531.1"/>
    </source>
</evidence>
<keyword evidence="2" id="KW-0560">Oxidoreductase</keyword>
<evidence type="ECO:0000256" key="2">
    <source>
        <dbReference type="ARBA" id="ARBA00023002"/>
    </source>
</evidence>
<protein>
    <submittedName>
        <fullName evidence="5">Oxidase ustYa</fullName>
    </submittedName>
</protein>
<reference evidence="5 6" key="1">
    <citation type="submission" date="2018-05" db="EMBL/GenBank/DDBJ databases">
        <title>Whole genome sequencing for identification of molecular markers to develop diagnostic detection tools for the regulated plant pathogen Lachnellula willkommii.</title>
        <authorList>
            <person name="Giroux E."/>
            <person name="Bilodeau G."/>
        </authorList>
    </citation>
    <scope>NUCLEOTIDE SEQUENCE [LARGE SCALE GENOMIC DNA]</scope>
    <source>
        <strain evidence="5 6">CBS 203.66</strain>
    </source>
</reference>
<keyword evidence="4" id="KW-1133">Transmembrane helix</keyword>
<proteinExistence type="inferred from homology"/>
<dbReference type="PANTHER" id="PTHR33365">
    <property type="entry name" value="YALI0B05434P"/>
    <property type="match status" value="1"/>
</dbReference>
<dbReference type="EMBL" id="QGMF01000931">
    <property type="protein sequence ID" value="TVY13531.1"/>
    <property type="molecule type" value="Genomic_DNA"/>
</dbReference>
<dbReference type="PANTHER" id="PTHR33365:SF11">
    <property type="entry name" value="TAT PATHWAY SIGNAL SEQUENCE"/>
    <property type="match status" value="1"/>
</dbReference>
<evidence type="ECO:0000256" key="3">
    <source>
        <dbReference type="ARBA" id="ARBA00035112"/>
    </source>
</evidence>
<gene>
    <name evidence="5" type="primary">ustYa_1</name>
    <name evidence="5" type="ORF">LARI1_G008159</name>
</gene>
<dbReference type="OrthoDB" id="3687641at2759"/>
<dbReference type="GO" id="GO:0016491">
    <property type="term" value="F:oxidoreductase activity"/>
    <property type="evidence" value="ECO:0007669"/>
    <property type="project" value="UniProtKB-KW"/>
</dbReference>
<organism evidence="5 6">
    <name type="scientific">Lachnellula arida</name>
    <dbReference type="NCBI Taxonomy" id="1316785"/>
    <lineage>
        <taxon>Eukaryota</taxon>
        <taxon>Fungi</taxon>
        <taxon>Dikarya</taxon>
        <taxon>Ascomycota</taxon>
        <taxon>Pezizomycotina</taxon>
        <taxon>Leotiomycetes</taxon>
        <taxon>Helotiales</taxon>
        <taxon>Lachnaceae</taxon>
        <taxon>Lachnellula</taxon>
    </lineage>
</organism>
<comment type="caution">
    <text evidence="5">The sequence shown here is derived from an EMBL/GenBank/DDBJ whole genome shotgun (WGS) entry which is preliminary data.</text>
</comment>
<evidence type="ECO:0000256" key="1">
    <source>
        <dbReference type="ARBA" id="ARBA00004685"/>
    </source>
</evidence>
<dbReference type="GO" id="GO:0043386">
    <property type="term" value="P:mycotoxin biosynthetic process"/>
    <property type="evidence" value="ECO:0007669"/>
    <property type="project" value="InterPro"/>
</dbReference>
<name>A0A8T9B2H8_9HELO</name>
<keyword evidence="4" id="KW-0812">Transmembrane</keyword>